<dbReference type="AlphaFoldDB" id="A0A848M434"/>
<dbReference type="FunFam" id="1.10.10.10:FF:000001">
    <property type="entry name" value="LysR family transcriptional regulator"/>
    <property type="match status" value="1"/>
</dbReference>
<dbReference type="Proteomes" id="UP000565468">
    <property type="component" value="Unassembled WGS sequence"/>
</dbReference>
<name>A0A848M434_PAELE</name>
<dbReference type="PROSITE" id="PS50931">
    <property type="entry name" value="HTH_LYSR"/>
    <property type="match status" value="1"/>
</dbReference>
<dbReference type="GO" id="GO:0000976">
    <property type="term" value="F:transcription cis-regulatory region binding"/>
    <property type="evidence" value="ECO:0007669"/>
    <property type="project" value="TreeGrafter"/>
</dbReference>
<dbReference type="PANTHER" id="PTHR30126">
    <property type="entry name" value="HTH-TYPE TRANSCRIPTIONAL REGULATOR"/>
    <property type="match status" value="1"/>
</dbReference>
<dbReference type="GO" id="GO:0003700">
    <property type="term" value="F:DNA-binding transcription factor activity"/>
    <property type="evidence" value="ECO:0007669"/>
    <property type="project" value="InterPro"/>
</dbReference>
<dbReference type="PANTHER" id="PTHR30126:SF39">
    <property type="entry name" value="HTH-TYPE TRANSCRIPTIONAL REGULATOR CYSL"/>
    <property type="match status" value="1"/>
</dbReference>
<evidence type="ECO:0000256" key="1">
    <source>
        <dbReference type="ARBA" id="ARBA00009437"/>
    </source>
</evidence>
<dbReference type="CDD" id="cd08420">
    <property type="entry name" value="PBP2_CysL_like"/>
    <property type="match status" value="1"/>
</dbReference>
<proteinExistence type="inferred from homology"/>
<dbReference type="InterPro" id="IPR036388">
    <property type="entry name" value="WH-like_DNA-bd_sf"/>
</dbReference>
<dbReference type="Gene3D" id="3.40.190.290">
    <property type="match status" value="1"/>
</dbReference>
<evidence type="ECO:0000256" key="3">
    <source>
        <dbReference type="ARBA" id="ARBA00023125"/>
    </source>
</evidence>
<protein>
    <submittedName>
        <fullName evidence="6">LysR family transcriptional regulator</fullName>
    </submittedName>
</protein>
<keyword evidence="4" id="KW-0804">Transcription</keyword>
<dbReference type="PRINTS" id="PR00039">
    <property type="entry name" value="HTHLYSR"/>
</dbReference>
<evidence type="ECO:0000256" key="2">
    <source>
        <dbReference type="ARBA" id="ARBA00023015"/>
    </source>
</evidence>
<dbReference type="Pfam" id="PF00126">
    <property type="entry name" value="HTH_1"/>
    <property type="match status" value="1"/>
</dbReference>
<dbReference type="Gene3D" id="1.10.10.10">
    <property type="entry name" value="Winged helix-like DNA-binding domain superfamily/Winged helix DNA-binding domain"/>
    <property type="match status" value="1"/>
</dbReference>
<keyword evidence="7" id="KW-1185">Reference proteome</keyword>
<evidence type="ECO:0000256" key="4">
    <source>
        <dbReference type="ARBA" id="ARBA00023163"/>
    </source>
</evidence>
<dbReference type="InterPro" id="IPR036390">
    <property type="entry name" value="WH_DNA-bd_sf"/>
</dbReference>
<sequence length="308" mass="34576">MDMALEVFIKVADKGSFTQAAAELNMTQPAVSQYIRALERSVGAKLLDRTNKYVRPTQAGEIVYHHARIILGTYTRMQTLVDDVLHRAGGELSIGSSYTFGEYVLPRLLANLKSRYPLIRPNIKIGNTDVIADMILNREADIGIVEDEYQHEKLAVEAFAEDEMLIVVPAEDRFNKKSEIGLEVLMEETWILRESGSGTRRVTERMFSERGVQPASILEFGSTQLIKESVEAGLGITLLSRWTVQKELKLGTLHVLRLSGDPVKRPFSLLMQPTPYHTKAVQVFLELLKELSGFQGLPSSSLRYNEHG</sequence>
<dbReference type="Pfam" id="PF03466">
    <property type="entry name" value="LysR_substrate"/>
    <property type="match status" value="1"/>
</dbReference>
<evidence type="ECO:0000259" key="5">
    <source>
        <dbReference type="PROSITE" id="PS50931"/>
    </source>
</evidence>
<dbReference type="SUPFAM" id="SSF46785">
    <property type="entry name" value="Winged helix' DNA-binding domain"/>
    <property type="match status" value="1"/>
</dbReference>
<dbReference type="InterPro" id="IPR000847">
    <property type="entry name" value="LysR_HTH_N"/>
</dbReference>
<dbReference type="EMBL" id="JABBPN010000001">
    <property type="protein sequence ID" value="NMO94434.1"/>
    <property type="molecule type" value="Genomic_DNA"/>
</dbReference>
<organism evidence="6 7">
    <name type="scientific">Paenibacillus lemnae</name>
    <dbReference type="NCBI Taxonomy" id="1330551"/>
    <lineage>
        <taxon>Bacteria</taxon>
        <taxon>Bacillati</taxon>
        <taxon>Bacillota</taxon>
        <taxon>Bacilli</taxon>
        <taxon>Bacillales</taxon>
        <taxon>Paenibacillaceae</taxon>
        <taxon>Paenibacillus</taxon>
    </lineage>
</organism>
<accession>A0A848M434</accession>
<evidence type="ECO:0000313" key="7">
    <source>
        <dbReference type="Proteomes" id="UP000565468"/>
    </source>
</evidence>
<dbReference type="InterPro" id="IPR005119">
    <property type="entry name" value="LysR_subst-bd"/>
</dbReference>
<feature type="domain" description="HTH lysR-type" evidence="5">
    <location>
        <begin position="1"/>
        <end position="57"/>
    </location>
</feature>
<dbReference type="RefSeq" id="WP_169503125.1">
    <property type="nucleotide sequence ID" value="NZ_JABBPN010000001.1"/>
</dbReference>
<keyword evidence="2" id="KW-0805">Transcription regulation</keyword>
<evidence type="ECO:0000313" key="6">
    <source>
        <dbReference type="EMBL" id="NMO94434.1"/>
    </source>
</evidence>
<reference evidence="6 7" key="1">
    <citation type="submission" date="2020-04" db="EMBL/GenBank/DDBJ databases">
        <title>Paenibacillus algicola sp. nov., a novel marine bacterium producing alginate lyase.</title>
        <authorList>
            <person name="Huang H."/>
        </authorList>
    </citation>
    <scope>NUCLEOTIDE SEQUENCE [LARGE SCALE GENOMIC DNA]</scope>
    <source>
        <strain evidence="6 7">L7-75</strain>
    </source>
</reference>
<comment type="caution">
    <text evidence="6">The sequence shown here is derived from an EMBL/GenBank/DDBJ whole genome shotgun (WGS) entry which is preliminary data.</text>
</comment>
<gene>
    <name evidence="6" type="ORF">HII30_01365</name>
</gene>
<dbReference type="SUPFAM" id="SSF53850">
    <property type="entry name" value="Periplasmic binding protein-like II"/>
    <property type="match status" value="1"/>
</dbReference>
<keyword evidence="3" id="KW-0238">DNA-binding</keyword>
<comment type="similarity">
    <text evidence="1">Belongs to the LysR transcriptional regulatory family.</text>
</comment>